<dbReference type="OrthoDB" id="3172305at2"/>
<comment type="similarity">
    <text evidence="1">Belongs to the ATP-dependent AMP-binding enzyme family.</text>
</comment>
<dbReference type="SUPFAM" id="SSF56801">
    <property type="entry name" value="Acetyl-CoA synthetase-like"/>
    <property type="match status" value="1"/>
</dbReference>
<evidence type="ECO:0000259" key="4">
    <source>
        <dbReference type="Pfam" id="PF13193"/>
    </source>
</evidence>
<evidence type="ECO:0000256" key="1">
    <source>
        <dbReference type="ARBA" id="ARBA00006432"/>
    </source>
</evidence>
<dbReference type="InterPro" id="IPR025110">
    <property type="entry name" value="AMP-bd_C"/>
</dbReference>
<dbReference type="STRING" id="260086.SAMN05216207_10273"/>
<dbReference type="InterPro" id="IPR045851">
    <property type="entry name" value="AMP-bd_C_sf"/>
</dbReference>
<dbReference type="FunFam" id="3.30.300.30:FF:000008">
    <property type="entry name" value="2,3-dihydroxybenzoate-AMP ligase"/>
    <property type="match status" value="1"/>
</dbReference>
<reference evidence="5 6" key="1">
    <citation type="submission" date="2016-10" db="EMBL/GenBank/DDBJ databases">
        <authorList>
            <person name="de Groot N.N."/>
        </authorList>
    </citation>
    <scope>NUCLEOTIDE SEQUENCE [LARGE SCALE GENOMIC DNA]</scope>
    <source>
        <strain evidence="5 6">CGMCC 4.1877</strain>
    </source>
</reference>
<evidence type="ECO:0000256" key="2">
    <source>
        <dbReference type="ARBA" id="ARBA00022598"/>
    </source>
</evidence>
<dbReference type="EMBL" id="FOUY01000027">
    <property type="protein sequence ID" value="SFO00779.1"/>
    <property type="molecule type" value="Genomic_DNA"/>
</dbReference>
<name>A0A1I5DNF3_PSUAM</name>
<dbReference type="GO" id="GO:0031956">
    <property type="term" value="F:medium-chain fatty acid-CoA ligase activity"/>
    <property type="evidence" value="ECO:0007669"/>
    <property type="project" value="TreeGrafter"/>
</dbReference>
<evidence type="ECO:0000259" key="3">
    <source>
        <dbReference type="Pfam" id="PF00501"/>
    </source>
</evidence>
<dbReference type="Proteomes" id="UP000199614">
    <property type="component" value="Unassembled WGS sequence"/>
</dbReference>
<feature type="domain" description="AMP-dependent synthetase/ligase" evidence="3">
    <location>
        <begin position="18"/>
        <end position="374"/>
    </location>
</feature>
<keyword evidence="6" id="KW-1185">Reference proteome</keyword>
<dbReference type="InterPro" id="IPR042099">
    <property type="entry name" value="ANL_N_sf"/>
</dbReference>
<dbReference type="Pfam" id="PF13193">
    <property type="entry name" value="AMP-binding_C"/>
    <property type="match status" value="1"/>
</dbReference>
<dbReference type="GO" id="GO:0006631">
    <property type="term" value="P:fatty acid metabolic process"/>
    <property type="evidence" value="ECO:0007669"/>
    <property type="project" value="TreeGrafter"/>
</dbReference>
<evidence type="ECO:0000313" key="6">
    <source>
        <dbReference type="Proteomes" id="UP000199614"/>
    </source>
</evidence>
<dbReference type="AlphaFoldDB" id="A0A1I5DNF3"/>
<keyword evidence="2 5" id="KW-0436">Ligase</keyword>
<dbReference type="RefSeq" id="WP_093348921.1">
    <property type="nucleotide sequence ID" value="NZ_FOUY01000027.1"/>
</dbReference>
<dbReference type="PANTHER" id="PTHR43201">
    <property type="entry name" value="ACYL-COA SYNTHETASE"/>
    <property type="match status" value="1"/>
</dbReference>
<dbReference type="InterPro" id="IPR000873">
    <property type="entry name" value="AMP-dep_synth/lig_dom"/>
</dbReference>
<organism evidence="5 6">
    <name type="scientific">Pseudonocardia ammonioxydans</name>
    <dbReference type="NCBI Taxonomy" id="260086"/>
    <lineage>
        <taxon>Bacteria</taxon>
        <taxon>Bacillati</taxon>
        <taxon>Actinomycetota</taxon>
        <taxon>Actinomycetes</taxon>
        <taxon>Pseudonocardiales</taxon>
        <taxon>Pseudonocardiaceae</taxon>
        <taxon>Pseudonocardia</taxon>
    </lineage>
</organism>
<dbReference type="Pfam" id="PF00501">
    <property type="entry name" value="AMP-binding"/>
    <property type="match status" value="1"/>
</dbReference>
<proteinExistence type="inferred from homology"/>
<protein>
    <submittedName>
        <fullName evidence="5">Acyl-CoA synthetase (AMP-forming)/AMP-acid ligase II</fullName>
    </submittedName>
</protein>
<dbReference type="Gene3D" id="3.40.50.12780">
    <property type="entry name" value="N-terminal domain of ligase-like"/>
    <property type="match status" value="1"/>
</dbReference>
<sequence>MAAQSTVATDFRLTDILRERVAAHPDQTAVSFDGATVSYRELDRRAGLAAAALADLGLGAGARVVFIGKNCPEFLELLLGAPRIGAVSVPLNIRLTEADLLALVEDADAGLVVLGPEFAALRPALGDRRVLVAGDGYEAWRDAPAAPLPSSVPDGSSPDDPVLQLYTSGTTGLPKGVLLAHRQFSALLLAAGHWSIDTGSTALVAMPLFHIGGVGYALVCLAAGARVVLVADIVPGALLDTMSDERVTNAFLVPAVLQMLVAVPGAAERDWSALRSIAYGASPITAGALRSVVETFRAPLFQVYGSTETTGAITQLDPDDHDPDGPRARLMRSAGRAYPWVELTVVDPATGEQLPAGAVGEVRIHSDQVTSGYWRRPEETAAALGDDGRLRTGDAGYFDEDGYLFLTDRIKDMIVTGAENVYPIEVESVLSEHPDVADVAVIGVPDERWGEAVKAVVVPREGATIDPDALLDWVRPLIAGYKRPRSVDVVDALPRNPSGKILKRELRSPYWAGVGRTIG</sequence>
<accession>A0A1I5DNF3</accession>
<evidence type="ECO:0000313" key="5">
    <source>
        <dbReference type="EMBL" id="SFO00779.1"/>
    </source>
</evidence>
<dbReference type="PANTHER" id="PTHR43201:SF5">
    <property type="entry name" value="MEDIUM-CHAIN ACYL-COA LIGASE ACSF2, MITOCHONDRIAL"/>
    <property type="match status" value="1"/>
</dbReference>
<gene>
    <name evidence="5" type="ORF">SAMN05216207_10273</name>
</gene>
<feature type="domain" description="AMP-binding enzyme C-terminal" evidence="4">
    <location>
        <begin position="425"/>
        <end position="500"/>
    </location>
</feature>
<dbReference type="Gene3D" id="3.30.300.30">
    <property type="match status" value="1"/>
</dbReference>
<dbReference type="NCBIfam" id="NF004837">
    <property type="entry name" value="PRK06187.1"/>
    <property type="match status" value="1"/>
</dbReference>